<proteinExistence type="predicted"/>
<evidence type="ECO:0000313" key="2">
    <source>
        <dbReference type="EMBL" id="JAH47216.1"/>
    </source>
</evidence>
<dbReference type="EMBL" id="GBXM01061361">
    <property type="protein sequence ID" value="JAH47216.1"/>
    <property type="molecule type" value="Transcribed_RNA"/>
</dbReference>
<accession>A0A0E9T0V5</accession>
<protein>
    <submittedName>
        <fullName evidence="2">Uncharacterized protein</fullName>
    </submittedName>
</protein>
<evidence type="ECO:0000256" key="1">
    <source>
        <dbReference type="SAM" id="MobiDB-lite"/>
    </source>
</evidence>
<feature type="region of interest" description="Disordered" evidence="1">
    <location>
        <begin position="1"/>
        <end position="31"/>
    </location>
</feature>
<reference evidence="2" key="1">
    <citation type="submission" date="2014-11" db="EMBL/GenBank/DDBJ databases">
        <authorList>
            <person name="Amaro Gonzalez C."/>
        </authorList>
    </citation>
    <scope>NUCLEOTIDE SEQUENCE</scope>
</reference>
<name>A0A0E9T0V5_ANGAN</name>
<reference evidence="2" key="2">
    <citation type="journal article" date="2015" name="Fish Shellfish Immunol.">
        <title>Early steps in the European eel (Anguilla anguilla)-Vibrio vulnificus interaction in the gills: Role of the RtxA13 toxin.</title>
        <authorList>
            <person name="Callol A."/>
            <person name="Pajuelo D."/>
            <person name="Ebbesson L."/>
            <person name="Teles M."/>
            <person name="MacKenzie S."/>
            <person name="Amaro C."/>
        </authorList>
    </citation>
    <scope>NUCLEOTIDE SEQUENCE</scope>
</reference>
<organism evidence="2">
    <name type="scientific">Anguilla anguilla</name>
    <name type="common">European freshwater eel</name>
    <name type="synonym">Muraena anguilla</name>
    <dbReference type="NCBI Taxonomy" id="7936"/>
    <lineage>
        <taxon>Eukaryota</taxon>
        <taxon>Metazoa</taxon>
        <taxon>Chordata</taxon>
        <taxon>Craniata</taxon>
        <taxon>Vertebrata</taxon>
        <taxon>Euteleostomi</taxon>
        <taxon>Actinopterygii</taxon>
        <taxon>Neopterygii</taxon>
        <taxon>Teleostei</taxon>
        <taxon>Anguilliformes</taxon>
        <taxon>Anguillidae</taxon>
        <taxon>Anguilla</taxon>
    </lineage>
</organism>
<dbReference type="AlphaFoldDB" id="A0A0E9T0V5"/>
<sequence length="61" mass="6754">MAAVIYSSRTRKSQNSRSRFPRADSRAGGGACADRSWCRITALEPVRPHNESSLSFVNNAR</sequence>